<organism evidence="1 2">
    <name type="scientific">Alicyclobacillus macrosporangiidus</name>
    <dbReference type="NCBI Taxonomy" id="392015"/>
    <lineage>
        <taxon>Bacteria</taxon>
        <taxon>Bacillati</taxon>
        <taxon>Bacillota</taxon>
        <taxon>Bacilli</taxon>
        <taxon>Bacillales</taxon>
        <taxon>Alicyclobacillaceae</taxon>
        <taxon>Alicyclobacillus</taxon>
    </lineage>
</organism>
<evidence type="ECO:0000313" key="1">
    <source>
        <dbReference type="EMBL" id="SFU70334.1"/>
    </source>
</evidence>
<dbReference type="STRING" id="392015.SAMN05421543_106116"/>
<dbReference type="OrthoDB" id="9854090at2"/>
<reference evidence="2" key="1">
    <citation type="submission" date="2016-10" db="EMBL/GenBank/DDBJ databases">
        <authorList>
            <person name="Varghese N."/>
        </authorList>
    </citation>
    <scope>NUCLEOTIDE SEQUENCE [LARGE SCALE GENOMIC DNA]</scope>
    <source>
        <strain evidence="2">DSM 17980</strain>
    </source>
</reference>
<protein>
    <submittedName>
        <fullName evidence="1">Uncharacterized protein</fullName>
    </submittedName>
</protein>
<proteinExistence type="predicted"/>
<gene>
    <name evidence="1" type="ORF">SAMN05421543_106116</name>
</gene>
<name>A0A1I7IBM7_9BACL</name>
<dbReference type="RefSeq" id="WP_074951004.1">
    <property type="nucleotide sequence ID" value="NZ_FPBV01000006.1"/>
</dbReference>
<dbReference type="EMBL" id="FPBV01000006">
    <property type="protein sequence ID" value="SFU70334.1"/>
    <property type="molecule type" value="Genomic_DNA"/>
</dbReference>
<evidence type="ECO:0000313" key="2">
    <source>
        <dbReference type="Proteomes" id="UP000183508"/>
    </source>
</evidence>
<keyword evidence="2" id="KW-1185">Reference proteome</keyword>
<dbReference type="Proteomes" id="UP000183508">
    <property type="component" value="Unassembled WGS sequence"/>
</dbReference>
<dbReference type="AlphaFoldDB" id="A0A1I7IBM7"/>
<sequence>MSTAPVIQSPAPPTVECFICHRQHPIQATVQLATGERVCEAPECRGTVVQCDYCEELFYDEDIHLSRAGVNLCGTCARKHAEAFDWRWIEA</sequence>
<accession>A0A1I7IBM7</accession>